<keyword evidence="1 4" id="KW-0238">DNA-binding</keyword>
<dbReference type="Proteomes" id="UP000186400">
    <property type="component" value="Unassembled WGS sequence"/>
</dbReference>
<feature type="compositionally biased region" description="Basic and acidic residues" evidence="2">
    <location>
        <begin position="94"/>
        <end position="107"/>
    </location>
</feature>
<dbReference type="SUPFAM" id="SSF47413">
    <property type="entry name" value="lambda repressor-like DNA-binding domains"/>
    <property type="match status" value="1"/>
</dbReference>
<organism evidence="4 5">
    <name type="scientific">Alkalispirochaeta americana</name>
    <dbReference type="NCBI Taxonomy" id="159291"/>
    <lineage>
        <taxon>Bacteria</taxon>
        <taxon>Pseudomonadati</taxon>
        <taxon>Spirochaetota</taxon>
        <taxon>Spirochaetia</taxon>
        <taxon>Spirochaetales</taxon>
        <taxon>Spirochaetaceae</taxon>
        <taxon>Alkalispirochaeta</taxon>
    </lineage>
</organism>
<feature type="domain" description="HTH cro/C1-type" evidence="3">
    <location>
        <begin position="27"/>
        <end position="81"/>
    </location>
</feature>
<evidence type="ECO:0000259" key="3">
    <source>
        <dbReference type="PROSITE" id="PS50943"/>
    </source>
</evidence>
<sequence length="107" mass="12150">MQNIVYKMQCIDYTGLMLKNQNSRNQVRQSRTEQGMTQEELAHQAGITRQTVGLIEKGTYNPTLDLCLKLCGVLGKTLDQLFWPDSLDDPGTTQERHLTGGKNHDNR</sequence>
<gene>
    <name evidence="4" type="ORF">SAMN05920897_108119</name>
</gene>
<proteinExistence type="predicted"/>
<keyword evidence="5" id="KW-1185">Reference proteome</keyword>
<dbReference type="InterPro" id="IPR010982">
    <property type="entry name" value="Lambda_DNA-bd_dom_sf"/>
</dbReference>
<evidence type="ECO:0000256" key="2">
    <source>
        <dbReference type="SAM" id="MobiDB-lite"/>
    </source>
</evidence>
<evidence type="ECO:0000313" key="4">
    <source>
        <dbReference type="EMBL" id="SIQ41500.1"/>
    </source>
</evidence>
<reference evidence="4 5" key="1">
    <citation type="submission" date="2017-01" db="EMBL/GenBank/DDBJ databases">
        <authorList>
            <person name="Mah S.A."/>
            <person name="Swanson W.J."/>
            <person name="Moy G.W."/>
            <person name="Vacquier V.D."/>
        </authorList>
    </citation>
    <scope>NUCLEOTIDE SEQUENCE [LARGE SCALE GENOMIC DNA]</scope>
    <source>
        <strain evidence="4 5">ASpG1</strain>
    </source>
</reference>
<dbReference type="PANTHER" id="PTHR46558:SF3">
    <property type="entry name" value="TRANSCRIPTIONAL REGULATOR"/>
    <property type="match status" value="1"/>
</dbReference>
<dbReference type="STRING" id="159291.SAMN05920897_108119"/>
<dbReference type="GO" id="GO:0003677">
    <property type="term" value="F:DNA binding"/>
    <property type="evidence" value="ECO:0007669"/>
    <property type="project" value="UniProtKB-KW"/>
</dbReference>
<dbReference type="SMART" id="SM00530">
    <property type="entry name" value="HTH_XRE"/>
    <property type="match status" value="1"/>
</dbReference>
<dbReference type="InterPro" id="IPR001387">
    <property type="entry name" value="Cro/C1-type_HTH"/>
</dbReference>
<accession>A0A1N6SK87</accession>
<name>A0A1N6SK87_9SPIO</name>
<protein>
    <submittedName>
        <fullName evidence="4">DNA-binding transcriptional regulator, XRE-family HTH domain</fullName>
    </submittedName>
</protein>
<dbReference type="Gene3D" id="1.10.260.40">
    <property type="entry name" value="lambda repressor-like DNA-binding domains"/>
    <property type="match status" value="1"/>
</dbReference>
<evidence type="ECO:0000313" key="5">
    <source>
        <dbReference type="Proteomes" id="UP000186400"/>
    </source>
</evidence>
<dbReference type="CDD" id="cd00093">
    <property type="entry name" value="HTH_XRE"/>
    <property type="match status" value="1"/>
</dbReference>
<feature type="region of interest" description="Disordered" evidence="2">
    <location>
        <begin position="85"/>
        <end position="107"/>
    </location>
</feature>
<dbReference type="PANTHER" id="PTHR46558">
    <property type="entry name" value="TRACRIPTIONAL REGULATORY PROTEIN-RELATED-RELATED"/>
    <property type="match status" value="1"/>
</dbReference>
<dbReference type="EMBL" id="FTMS01000008">
    <property type="protein sequence ID" value="SIQ41500.1"/>
    <property type="molecule type" value="Genomic_DNA"/>
</dbReference>
<evidence type="ECO:0000256" key="1">
    <source>
        <dbReference type="ARBA" id="ARBA00023125"/>
    </source>
</evidence>
<dbReference type="PROSITE" id="PS50943">
    <property type="entry name" value="HTH_CROC1"/>
    <property type="match status" value="1"/>
</dbReference>
<dbReference type="Pfam" id="PF01381">
    <property type="entry name" value="HTH_3"/>
    <property type="match status" value="1"/>
</dbReference>
<dbReference type="AlphaFoldDB" id="A0A1N6SK87"/>